<proteinExistence type="predicted"/>
<evidence type="ECO:0000313" key="2">
    <source>
        <dbReference type="Proteomes" id="UP001409585"/>
    </source>
</evidence>
<comment type="caution">
    <text evidence="1">The sequence shown here is derived from an EMBL/GenBank/DDBJ whole genome shotgun (WGS) entry which is preliminary data.</text>
</comment>
<keyword evidence="2" id="KW-1185">Reference proteome</keyword>
<gene>
    <name evidence="1" type="ORF">GCM10025791_05260</name>
</gene>
<dbReference type="InterPro" id="IPR021363">
    <property type="entry name" value="DUF2835"/>
</dbReference>
<dbReference type="RefSeq" id="WP_345416614.1">
    <property type="nucleotide sequence ID" value="NZ_AP031496.1"/>
</dbReference>
<protein>
    <recommendedName>
        <fullName evidence="3">DUF2835 domain-containing protein</fullName>
    </recommendedName>
</protein>
<dbReference type="Pfam" id="PF11197">
    <property type="entry name" value="DUF2835"/>
    <property type="match status" value="1"/>
</dbReference>
<accession>A0AAV3TXL7</accession>
<dbReference type="AlphaFoldDB" id="A0AAV3TXL7"/>
<name>A0AAV3TXL7_9ALTE</name>
<evidence type="ECO:0000313" key="1">
    <source>
        <dbReference type="EMBL" id="GAA4931899.1"/>
    </source>
</evidence>
<sequence>MHSAVAAKYIEVALSISRDEYLKLYQMGRAVVKARATDGRRVQFPAQALRPWVAHSGIQGKFRIYFDQQNRLSKIEPS</sequence>
<evidence type="ECO:0008006" key="3">
    <source>
        <dbReference type="Google" id="ProtNLM"/>
    </source>
</evidence>
<dbReference type="EMBL" id="BAABLX010000004">
    <property type="protein sequence ID" value="GAA4931899.1"/>
    <property type="molecule type" value="Genomic_DNA"/>
</dbReference>
<dbReference type="Proteomes" id="UP001409585">
    <property type="component" value="Unassembled WGS sequence"/>
</dbReference>
<organism evidence="1 2">
    <name type="scientific">Halioxenophilus aromaticivorans</name>
    <dbReference type="NCBI Taxonomy" id="1306992"/>
    <lineage>
        <taxon>Bacteria</taxon>
        <taxon>Pseudomonadati</taxon>
        <taxon>Pseudomonadota</taxon>
        <taxon>Gammaproteobacteria</taxon>
        <taxon>Alteromonadales</taxon>
        <taxon>Alteromonadaceae</taxon>
        <taxon>Halioxenophilus</taxon>
    </lineage>
</organism>
<reference evidence="2" key="1">
    <citation type="journal article" date="2019" name="Int. J. Syst. Evol. Microbiol.">
        <title>The Global Catalogue of Microorganisms (GCM) 10K type strain sequencing project: providing services to taxonomists for standard genome sequencing and annotation.</title>
        <authorList>
            <consortium name="The Broad Institute Genomics Platform"/>
            <consortium name="The Broad Institute Genome Sequencing Center for Infectious Disease"/>
            <person name="Wu L."/>
            <person name="Ma J."/>
        </authorList>
    </citation>
    <scope>NUCLEOTIDE SEQUENCE [LARGE SCALE GENOMIC DNA]</scope>
    <source>
        <strain evidence="2">JCM 19134</strain>
    </source>
</reference>